<sequence length="310" mass="34590">MTTSRARPLASLAPWRQTARAFVELVRDYQWPTRVVTALLAALAVLGTAAAALGQPVSQWLGAHAKVVQAEQALTSDPFLTLLALLVALFVGIAIKRQQLLGQLDGSDHYTIGRALAYGYFKNFLVGALLVMEAKGSRLHVVKPASVEDLRMLEDEVWPQLQPDLNARTEEVAAVARFGHKPLRRRVIVLAGWGEAAEPFYIDFPTTLFTVADYYASWNRWARRNDRPYIDDQRLASYQQQQINDFFRHLHELVDSPDGEVPVGVDAVAEHGLQADALQRLFRDRLVEISLDELRQRLAQRPGASAGQTS</sequence>
<evidence type="ECO:0000256" key="3">
    <source>
        <dbReference type="ARBA" id="ARBA00034315"/>
    </source>
</evidence>
<feature type="domain" description="Prokaryotic STING" evidence="5">
    <location>
        <begin position="114"/>
        <end position="250"/>
    </location>
</feature>
<keyword evidence="2" id="KW-0051">Antiviral defense</keyword>
<protein>
    <recommendedName>
        <fullName evidence="5">Prokaryotic STING domain-containing protein</fullName>
    </recommendedName>
</protein>
<name>A0ABQ6C2M2_9BURK</name>
<evidence type="ECO:0000313" key="6">
    <source>
        <dbReference type="EMBL" id="GLS14552.1"/>
    </source>
</evidence>
<comment type="similarity">
    <text evidence="3">In the C-terminal section; belongs to the bacterial STING family.</text>
</comment>
<dbReference type="EMBL" id="BSPB01000013">
    <property type="protein sequence ID" value="GLS14552.1"/>
    <property type="molecule type" value="Genomic_DNA"/>
</dbReference>
<keyword evidence="1" id="KW-0547">Nucleotide-binding</keyword>
<evidence type="ECO:0000259" key="5">
    <source>
        <dbReference type="Pfam" id="PF20300"/>
    </source>
</evidence>
<organism evidence="6 7">
    <name type="scientific">Hydrogenophaga electricum</name>
    <dbReference type="NCBI Taxonomy" id="1230953"/>
    <lineage>
        <taxon>Bacteria</taxon>
        <taxon>Pseudomonadati</taxon>
        <taxon>Pseudomonadota</taxon>
        <taxon>Betaproteobacteria</taxon>
        <taxon>Burkholderiales</taxon>
        <taxon>Comamonadaceae</taxon>
        <taxon>Hydrogenophaga</taxon>
    </lineage>
</organism>
<accession>A0ABQ6C2M2</accession>
<keyword evidence="4" id="KW-0472">Membrane</keyword>
<evidence type="ECO:0000256" key="2">
    <source>
        <dbReference type="ARBA" id="ARBA00023118"/>
    </source>
</evidence>
<evidence type="ECO:0000256" key="1">
    <source>
        <dbReference type="ARBA" id="ARBA00022741"/>
    </source>
</evidence>
<feature type="transmembrane region" description="Helical" evidence="4">
    <location>
        <begin position="78"/>
        <end position="95"/>
    </location>
</feature>
<comment type="caution">
    <text evidence="6">The sequence shown here is derived from an EMBL/GenBank/DDBJ whole genome shotgun (WGS) entry which is preliminary data.</text>
</comment>
<reference evidence="7" key="1">
    <citation type="journal article" date="2019" name="Int. J. Syst. Evol. Microbiol.">
        <title>The Global Catalogue of Microorganisms (GCM) 10K type strain sequencing project: providing services to taxonomists for standard genome sequencing and annotation.</title>
        <authorList>
            <consortium name="The Broad Institute Genomics Platform"/>
            <consortium name="The Broad Institute Genome Sequencing Center for Infectious Disease"/>
            <person name="Wu L."/>
            <person name="Ma J."/>
        </authorList>
    </citation>
    <scope>NUCLEOTIDE SEQUENCE [LARGE SCALE GENOMIC DNA]</scope>
    <source>
        <strain evidence="7">NBRC 109341</strain>
    </source>
</reference>
<evidence type="ECO:0000256" key="4">
    <source>
        <dbReference type="SAM" id="Phobius"/>
    </source>
</evidence>
<dbReference type="RefSeq" id="WP_284307656.1">
    <property type="nucleotide sequence ID" value="NZ_BSPB01000013.1"/>
</dbReference>
<keyword evidence="4" id="KW-0812">Transmembrane</keyword>
<gene>
    <name evidence="6" type="ORF">GCM10007935_19830</name>
</gene>
<keyword evidence="7" id="KW-1185">Reference proteome</keyword>
<dbReference type="Pfam" id="PF20300">
    <property type="entry name" value="prok_STING"/>
    <property type="match status" value="1"/>
</dbReference>
<keyword evidence="4" id="KW-1133">Transmembrane helix</keyword>
<dbReference type="Proteomes" id="UP001156903">
    <property type="component" value="Unassembled WGS sequence"/>
</dbReference>
<proteinExistence type="inferred from homology"/>
<dbReference type="InterPro" id="IPR046876">
    <property type="entry name" value="Prok_STING"/>
</dbReference>
<evidence type="ECO:0000313" key="7">
    <source>
        <dbReference type="Proteomes" id="UP001156903"/>
    </source>
</evidence>